<comment type="caution">
    <text evidence="1">The sequence shown here is derived from an EMBL/GenBank/DDBJ whole genome shotgun (WGS) entry which is preliminary data.</text>
</comment>
<accession>A0ACA9ST81</accession>
<evidence type="ECO:0000313" key="2">
    <source>
        <dbReference type="Proteomes" id="UP000789920"/>
    </source>
</evidence>
<dbReference type="Proteomes" id="UP000789920">
    <property type="component" value="Unassembled WGS sequence"/>
</dbReference>
<name>A0ACA9ST81_9GLOM</name>
<protein>
    <submittedName>
        <fullName evidence="1">20820_t:CDS:1</fullName>
    </submittedName>
</protein>
<reference evidence="1" key="1">
    <citation type="submission" date="2021-06" db="EMBL/GenBank/DDBJ databases">
        <authorList>
            <person name="Kallberg Y."/>
            <person name="Tangrot J."/>
            <person name="Rosling A."/>
        </authorList>
    </citation>
    <scope>NUCLEOTIDE SEQUENCE</scope>
    <source>
        <strain evidence="1">MA461A</strain>
    </source>
</reference>
<sequence length="42" mass="4957">MSKLKSDMTLISPGSFLHDLQRYLSTFQRNINLERFLALNEQ</sequence>
<evidence type="ECO:0000313" key="1">
    <source>
        <dbReference type="EMBL" id="CAG8848395.1"/>
    </source>
</evidence>
<gene>
    <name evidence="1" type="ORF">RPERSI_LOCUS35104</name>
</gene>
<dbReference type="EMBL" id="CAJVQC010160505">
    <property type="protein sequence ID" value="CAG8848395.1"/>
    <property type="molecule type" value="Genomic_DNA"/>
</dbReference>
<organism evidence="1 2">
    <name type="scientific">Racocetra persica</name>
    <dbReference type="NCBI Taxonomy" id="160502"/>
    <lineage>
        <taxon>Eukaryota</taxon>
        <taxon>Fungi</taxon>
        <taxon>Fungi incertae sedis</taxon>
        <taxon>Mucoromycota</taxon>
        <taxon>Glomeromycotina</taxon>
        <taxon>Glomeromycetes</taxon>
        <taxon>Diversisporales</taxon>
        <taxon>Gigasporaceae</taxon>
        <taxon>Racocetra</taxon>
    </lineage>
</organism>
<proteinExistence type="predicted"/>
<keyword evidence="2" id="KW-1185">Reference proteome</keyword>
<feature type="non-terminal residue" evidence="1">
    <location>
        <position position="42"/>
    </location>
</feature>